<dbReference type="Proteomes" id="UP000069902">
    <property type="component" value="Chromosome cPNK"/>
</dbReference>
<dbReference type="PROSITE" id="PS51007">
    <property type="entry name" value="CYTC"/>
    <property type="match status" value="1"/>
</dbReference>
<protein>
    <submittedName>
        <fullName evidence="6">Putative cytochrome c family protein</fullName>
    </submittedName>
</protein>
<dbReference type="Pfam" id="PF13442">
    <property type="entry name" value="Cytochrome_CBB3"/>
    <property type="match status" value="1"/>
</dbReference>
<dbReference type="InterPro" id="IPR051459">
    <property type="entry name" value="Cytochrome_c-type_DH"/>
</dbReference>
<evidence type="ECO:0000256" key="2">
    <source>
        <dbReference type="ARBA" id="ARBA00022723"/>
    </source>
</evidence>
<keyword evidence="1 4" id="KW-0349">Heme</keyword>
<evidence type="ECO:0000313" key="7">
    <source>
        <dbReference type="Proteomes" id="UP000069902"/>
    </source>
</evidence>
<dbReference type="PANTHER" id="PTHR35008:SF4">
    <property type="entry name" value="BLL4482 PROTEIN"/>
    <property type="match status" value="1"/>
</dbReference>
<dbReference type="GO" id="GO:0009055">
    <property type="term" value="F:electron transfer activity"/>
    <property type="evidence" value="ECO:0007669"/>
    <property type="project" value="InterPro"/>
</dbReference>
<dbReference type="PATRIC" id="fig|389348.3.peg.1324"/>
<dbReference type="Pfam" id="PF21342">
    <property type="entry name" value="SoxA-TsdA_cyt-c"/>
    <property type="match status" value="1"/>
</dbReference>
<proteinExistence type="predicted"/>
<dbReference type="SUPFAM" id="SSF46626">
    <property type="entry name" value="Cytochrome c"/>
    <property type="match status" value="2"/>
</dbReference>
<dbReference type="RefSeq" id="WP_051981974.1">
    <property type="nucleotide sequence ID" value="NZ_LN879502.1"/>
</dbReference>
<dbReference type="EMBL" id="LN879502">
    <property type="protein sequence ID" value="CUI16811.1"/>
    <property type="molecule type" value="Genomic_DNA"/>
</dbReference>
<dbReference type="PANTHER" id="PTHR35008">
    <property type="entry name" value="BLL4482 PROTEIN-RELATED"/>
    <property type="match status" value="1"/>
</dbReference>
<keyword evidence="3 4" id="KW-0408">Iron</keyword>
<dbReference type="KEGG" id="pnl:PNK_1194"/>
<evidence type="ECO:0000256" key="3">
    <source>
        <dbReference type="ARBA" id="ARBA00023004"/>
    </source>
</evidence>
<dbReference type="GO" id="GO:0046872">
    <property type="term" value="F:metal ion binding"/>
    <property type="evidence" value="ECO:0007669"/>
    <property type="project" value="UniProtKB-KW"/>
</dbReference>
<accession>A0A0U5K406</accession>
<dbReference type="InParanoid" id="A0A0U5K406"/>
<dbReference type="AlphaFoldDB" id="A0A0U5K406"/>
<evidence type="ECO:0000256" key="1">
    <source>
        <dbReference type="ARBA" id="ARBA00022617"/>
    </source>
</evidence>
<dbReference type="Gene3D" id="1.10.760.10">
    <property type="entry name" value="Cytochrome c-like domain"/>
    <property type="match status" value="2"/>
</dbReference>
<evidence type="ECO:0000256" key="4">
    <source>
        <dbReference type="PROSITE-ProRule" id="PRU00433"/>
    </source>
</evidence>
<organism evidence="6 7">
    <name type="scientific">Candidatus Protochlamydia naegleriophila</name>
    <dbReference type="NCBI Taxonomy" id="389348"/>
    <lineage>
        <taxon>Bacteria</taxon>
        <taxon>Pseudomonadati</taxon>
        <taxon>Chlamydiota</taxon>
        <taxon>Chlamydiia</taxon>
        <taxon>Parachlamydiales</taxon>
        <taxon>Parachlamydiaceae</taxon>
        <taxon>Candidatus Protochlamydia</taxon>
    </lineage>
</organism>
<evidence type="ECO:0000259" key="5">
    <source>
        <dbReference type="PROSITE" id="PS51007"/>
    </source>
</evidence>
<gene>
    <name evidence="6" type="ORF">PNK_1194</name>
</gene>
<reference evidence="7" key="1">
    <citation type="submission" date="2015-09" db="EMBL/GenBank/DDBJ databases">
        <authorList>
            <person name="Bertelli C."/>
        </authorList>
    </citation>
    <scope>NUCLEOTIDE SEQUENCE [LARGE SCALE GENOMIC DNA]</scope>
    <source>
        <strain evidence="7">KNic</strain>
    </source>
</reference>
<dbReference type="STRING" id="389348.PNK_1194"/>
<keyword evidence="2 4" id="KW-0479">Metal-binding</keyword>
<evidence type="ECO:0000313" key="6">
    <source>
        <dbReference type="EMBL" id="CUI16811.1"/>
    </source>
</evidence>
<name>A0A0U5K406_9BACT</name>
<dbReference type="InterPro" id="IPR009056">
    <property type="entry name" value="Cyt_c-like_dom"/>
</dbReference>
<sequence>MIKYFTVFLAALLGVALFLAIKHKAREIECYDRCSFKHELALAQAHTVYSVDLMDPEQAPPDIRDSVMRGYRLIMNTPFYAPNYAKNQLSCTNCHFLGGDTLGGRNGGIALIGVTTAYPRFSQRDNKVIAIEDRIDNCFQRSMNGKSLPRHSQPMKDIVAYLEWISKEVEHMQNIPWLGLKFLKSEHKPDPQKGEKLYMSYCAPCHKENGEGGATLTAVEGKSIPPLWGPNSFNNGAGMSRLDMMSSFIYWNMPFQDATLSEDEAIDVASFVLQQPRPQFIKK</sequence>
<dbReference type="InterPro" id="IPR036909">
    <property type="entry name" value="Cyt_c-like_dom_sf"/>
</dbReference>
<dbReference type="GO" id="GO:0020037">
    <property type="term" value="F:heme binding"/>
    <property type="evidence" value="ECO:0007669"/>
    <property type="project" value="InterPro"/>
</dbReference>
<feature type="domain" description="Cytochrome c" evidence="5">
    <location>
        <begin position="189"/>
        <end position="276"/>
    </location>
</feature>
<keyword evidence="7" id="KW-1185">Reference proteome</keyword>